<dbReference type="EMBL" id="CP024955">
    <property type="protein sequence ID" value="ATY86512.1"/>
    <property type="molecule type" value="Genomic_DNA"/>
</dbReference>
<dbReference type="InterPro" id="IPR028976">
    <property type="entry name" value="CheC-like_sf"/>
</dbReference>
<dbReference type="InterPro" id="IPR007597">
    <property type="entry name" value="CheC"/>
</dbReference>
<feature type="domain" description="CheC-like protein" evidence="3">
    <location>
        <begin position="8"/>
        <end position="42"/>
    </location>
</feature>
<dbReference type="KEGG" id="kyr:CVV65_08790"/>
<evidence type="ECO:0000313" key="5">
    <source>
        <dbReference type="Proteomes" id="UP000231932"/>
    </source>
</evidence>
<feature type="domain" description="CheC-like protein" evidence="3">
    <location>
        <begin position="106"/>
        <end position="141"/>
    </location>
</feature>
<dbReference type="Gene3D" id="3.40.1550.10">
    <property type="entry name" value="CheC-like"/>
    <property type="match status" value="1"/>
</dbReference>
<gene>
    <name evidence="4" type="ORF">CVV65_08790</name>
</gene>
<evidence type="ECO:0000259" key="3">
    <source>
        <dbReference type="Pfam" id="PF04509"/>
    </source>
</evidence>
<evidence type="ECO:0000256" key="2">
    <source>
        <dbReference type="ARBA" id="ARBA00022801"/>
    </source>
</evidence>
<organism evidence="4 5">
    <name type="scientific">Kyrpidia spormannii</name>
    <dbReference type="NCBI Taxonomy" id="2055160"/>
    <lineage>
        <taxon>Bacteria</taxon>
        <taxon>Bacillati</taxon>
        <taxon>Bacillota</taxon>
        <taxon>Bacilli</taxon>
        <taxon>Bacillales</taxon>
        <taxon>Alicyclobacillaceae</taxon>
        <taxon>Kyrpidia</taxon>
    </lineage>
</organism>
<reference evidence="5" key="1">
    <citation type="submission" date="2017-11" db="EMBL/GenBank/DDBJ databases">
        <title>Complete Genome Sequence of Kyrpidia sp. Strain EA-1, a thermophilic, hydrogen-oxidizing Bacterium, isolated from the Azores.</title>
        <authorList>
            <person name="Reiner J.E."/>
            <person name="Lapp C.J."/>
            <person name="Bunk B."/>
            <person name="Gescher J."/>
        </authorList>
    </citation>
    <scope>NUCLEOTIDE SEQUENCE [LARGE SCALE GENOMIC DNA]</scope>
    <source>
        <strain evidence="5">EA-1</strain>
    </source>
</reference>
<dbReference type="Proteomes" id="UP000231932">
    <property type="component" value="Chromosome"/>
</dbReference>
<keyword evidence="1" id="KW-0145">Chemotaxis</keyword>
<evidence type="ECO:0000256" key="1">
    <source>
        <dbReference type="ARBA" id="ARBA00022500"/>
    </source>
</evidence>
<dbReference type="Pfam" id="PF04509">
    <property type="entry name" value="CheC"/>
    <property type="match status" value="2"/>
</dbReference>
<dbReference type="GO" id="GO:0016787">
    <property type="term" value="F:hydrolase activity"/>
    <property type="evidence" value="ECO:0007669"/>
    <property type="project" value="UniProtKB-KW"/>
</dbReference>
<dbReference type="SUPFAM" id="SSF103039">
    <property type="entry name" value="CheC-like"/>
    <property type="match status" value="1"/>
</dbReference>
<protein>
    <submittedName>
        <fullName evidence="4">CheY-P-specific phosphatase CheC</fullName>
    </submittedName>
</protein>
<dbReference type="OrthoDB" id="9812187at2"/>
<sequence length="201" mass="21390">MQPLGDRHLDALREVGNIGAGHAATSLSLLLQRPVRITVPTVQVLAFDHVVDAVGGAEDVVVGTYFRIGGDYPGNFFFIIPACSARAVLRAMWTEGDFGDDLQNEMALSALGEIGNILTSAYLISLSDFTHGKVETSVPAVAVDMAQAILEVGMLTADADQCLIVHTGAHIEELDVWCHFLLVPDPDSVLPLLTALGVRGE</sequence>
<proteinExistence type="predicted"/>
<dbReference type="GO" id="GO:0006935">
    <property type="term" value="P:chemotaxis"/>
    <property type="evidence" value="ECO:0007669"/>
    <property type="project" value="UniProtKB-KW"/>
</dbReference>
<dbReference type="PANTHER" id="PTHR43693:SF1">
    <property type="entry name" value="PROTEIN PHOSPHATASE CHEZ"/>
    <property type="match status" value="1"/>
</dbReference>
<dbReference type="CDD" id="cd17909">
    <property type="entry name" value="CheC_ClassI"/>
    <property type="match status" value="1"/>
</dbReference>
<dbReference type="AlphaFoldDB" id="A0A2K8NEC9"/>
<dbReference type="RefSeq" id="WP_100669340.1">
    <property type="nucleotide sequence ID" value="NZ_CP024955.1"/>
</dbReference>
<accession>A0A2K8NEC9</accession>
<name>A0A2K8NEC9_9BACL</name>
<evidence type="ECO:0000313" key="4">
    <source>
        <dbReference type="EMBL" id="ATY86512.1"/>
    </source>
</evidence>
<keyword evidence="5" id="KW-1185">Reference proteome</keyword>
<keyword evidence="2" id="KW-0378">Hydrolase</keyword>
<dbReference type="PANTHER" id="PTHR43693">
    <property type="entry name" value="PROTEIN PHOSPHATASE CHEZ"/>
    <property type="match status" value="1"/>
</dbReference>
<dbReference type="InterPro" id="IPR050992">
    <property type="entry name" value="CheZ_family_phosphatases"/>
</dbReference>